<name>A0A5B7HWX8_PORTR</name>
<feature type="compositionally biased region" description="Low complexity" evidence="1">
    <location>
        <begin position="12"/>
        <end position="27"/>
    </location>
</feature>
<sequence>MLLHPSPPPSIPTSSYASTPTTTTTHPHFLLCSSSVATWKRKHPPPPPPPPRTHSQTSPPPPSLPALSFLLQAENRITISAWGVLGEGMAKTVSRGLGREVREDETALHSQCLGVLSSNLT</sequence>
<accession>A0A5B7HWX8</accession>
<feature type="compositionally biased region" description="Pro residues" evidence="1">
    <location>
        <begin position="45"/>
        <end position="64"/>
    </location>
</feature>
<protein>
    <submittedName>
        <fullName evidence="2">Uncharacterized protein</fullName>
    </submittedName>
</protein>
<evidence type="ECO:0000256" key="1">
    <source>
        <dbReference type="SAM" id="MobiDB-lite"/>
    </source>
</evidence>
<reference evidence="2 3" key="1">
    <citation type="submission" date="2019-05" db="EMBL/GenBank/DDBJ databases">
        <title>Another draft genome of Portunus trituberculatus and its Hox gene families provides insights of decapod evolution.</title>
        <authorList>
            <person name="Jeong J.-H."/>
            <person name="Song I."/>
            <person name="Kim S."/>
            <person name="Choi T."/>
            <person name="Kim D."/>
            <person name="Ryu S."/>
            <person name="Kim W."/>
        </authorList>
    </citation>
    <scope>NUCLEOTIDE SEQUENCE [LARGE SCALE GENOMIC DNA]</scope>
    <source>
        <tissue evidence="2">Muscle</tissue>
    </source>
</reference>
<proteinExistence type="predicted"/>
<feature type="region of interest" description="Disordered" evidence="1">
    <location>
        <begin position="1"/>
        <end position="66"/>
    </location>
</feature>
<feature type="compositionally biased region" description="Pro residues" evidence="1">
    <location>
        <begin position="1"/>
        <end position="11"/>
    </location>
</feature>
<dbReference type="AlphaFoldDB" id="A0A5B7HWX8"/>
<evidence type="ECO:0000313" key="2">
    <source>
        <dbReference type="EMBL" id="MPC73198.1"/>
    </source>
</evidence>
<dbReference type="EMBL" id="VSRR010036297">
    <property type="protein sequence ID" value="MPC73198.1"/>
    <property type="molecule type" value="Genomic_DNA"/>
</dbReference>
<organism evidence="2 3">
    <name type="scientific">Portunus trituberculatus</name>
    <name type="common">Swimming crab</name>
    <name type="synonym">Neptunus trituberculatus</name>
    <dbReference type="NCBI Taxonomy" id="210409"/>
    <lineage>
        <taxon>Eukaryota</taxon>
        <taxon>Metazoa</taxon>
        <taxon>Ecdysozoa</taxon>
        <taxon>Arthropoda</taxon>
        <taxon>Crustacea</taxon>
        <taxon>Multicrustacea</taxon>
        <taxon>Malacostraca</taxon>
        <taxon>Eumalacostraca</taxon>
        <taxon>Eucarida</taxon>
        <taxon>Decapoda</taxon>
        <taxon>Pleocyemata</taxon>
        <taxon>Brachyura</taxon>
        <taxon>Eubrachyura</taxon>
        <taxon>Portunoidea</taxon>
        <taxon>Portunidae</taxon>
        <taxon>Portuninae</taxon>
        <taxon>Portunus</taxon>
    </lineage>
</organism>
<gene>
    <name evidence="2" type="ORF">E2C01_067519</name>
</gene>
<evidence type="ECO:0000313" key="3">
    <source>
        <dbReference type="Proteomes" id="UP000324222"/>
    </source>
</evidence>
<keyword evidence="3" id="KW-1185">Reference proteome</keyword>
<comment type="caution">
    <text evidence="2">The sequence shown here is derived from an EMBL/GenBank/DDBJ whole genome shotgun (WGS) entry which is preliminary data.</text>
</comment>
<dbReference type="Proteomes" id="UP000324222">
    <property type="component" value="Unassembled WGS sequence"/>
</dbReference>